<evidence type="ECO:0000313" key="3">
    <source>
        <dbReference type="EMBL" id="SMD41915.1"/>
    </source>
</evidence>
<dbReference type="PROSITE" id="PS51257">
    <property type="entry name" value="PROKAR_LIPOPROTEIN"/>
    <property type="match status" value="1"/>
</dbReference>
<dbReference type="InterPro" id="IPR003961">
    <property type="entry name" value="FN3_dom"/>
</dbReference>
<feature type="chain" id="PRO_5013003826" description="Fibronectin type-III domain-containing protein" evidence="1">
    <location>
        <begin position="22"/>
        <end position="500"/>
    </location>
</feature>
<feature type="domain" description="Fibronectin type-III" evidence="2">
    <location>
        <begin position="35"/>
        <end position="123"/>
    </location>
</feature>
<organism evidence="3 4">
    <name type="scientific">Aquiflexum balticum DSM 16537</name>
    <dbReference type="NCBI Taxonomy" id="758820"/>
    <lineage>
        <taxon>Bacteria</taxon>
        <taxon>Pseudomonadati</taxon>
        <taxon>Bacteroidota</taxon>
        <taxon>Cytophagia</taxon>
        <taxon>Cytophagales</taxon>
        <taxon>Cyclobacteriaceae</taxon>
        <taxon>Aquiflexum</taxon>
    </lineage>
</organism>
<dbReference type="STRING" id="758820.SAMN00777080_0449"/>
<dbReference type="AlphaFoldDB" id="A0A1W2GYX7"/>
<gene>
    <name evidence="3" type="ORF">SAMN00777080_0449</name>
</gene>
<dbReference type="InterPro" id="IPR036116">
    <property type="entry name" value="FN3_sf"/>
</dbReference>
<evidence type="ECO:0000313" key="4">
    <source>
        <dbReference type="Proteomes" id="UP000192333"/>
    </source>
</evidence>
<evidence type="ECO:0000256" key="1">
    <source>
        <dbReference type="SAM" id="SignalP"/>
    </source>
</evidence>
<dbReference type="InterPro" id="IPR011047">
    <property type="entry name" value="Quinoprotein_ADH-like_sf"/>
</dbReference>
<dbReference type="SUPFAM" id="SSF50998">
    <property type="entry name" value="Quinoprotein alcohol dehydrogenase-like"/>
    <property type="match status" value="1"/>
</dbReference>
<dbReference type="PANTHER" id="PTHR42754">
    <property type="entry name" value="ENDOGLUCANASE"/>
    <property type="match status" value="1"/>
</dbReference>
<name>A0A1W2GYX7_9BACT</name>
<sequence length="500" mass="57521">MKTFIFSLCFFLLFISCNSSIVDGQIKDPKPENLAPEIFKVYIDSINYDQAHIRWELSNDPEGFKPKYHISLNEQFILKDTSGTSYVIENLDELTQYKGKVIAEDPQGMQTAVDFEFTTTKYYLNFLTYVNFNPDQECSNGFINSILNTQDGNYLVLGKILENRSNYLNYATKIDPLGNQIWMKYYPYDNGEIWDFGSALTNTGFLIISDNHVLKLDHNGNEIWVKVIERFNRHIGGVEIKDIIEDSNGDIYLIGDSESEKTDVLSQGILMNLSEGGNILWEKEFDNSLRNNFKKIIITPDQNLIILGSREINGCTREESYFGSCEQIDFLLISLTKSGEILWEKTYGDENYDFPESVIALSNGNYVFGGFRATKTDSYRARIFEVNAQGDEIWSQTNEFAHFYSILETPDKGLIVLGRADDNSYEAKMSLTKFNQNRTEEWRSIYGEWTSNIYARDILVDDDMGFRIAASRWNLGYCHSKILFIKTDPFGNFRKLPSEG</sequence>
<dbReference type="Gene3D" id="2.60.40.10">
    <property type="entry name" value="Immunoglobulins"/>
    <property type="match status" value="1"/>
</dbReference>
<dbReference type="CDD" id="cd00063">
    <property type="entry name" value="FN3"/>
    <property type="match status" value="1"/>
</dbReference>
<evidence type="ECO:0000259" key="2">
    <source>
        <dbReference type="PROSITE" id="PS50853"/>
    </source>
</evidence>
<protein>
    <recommendedName>
        <fullName evidence="2">Fibronectin type-III domain-containing protein</fullName>
    </recommendedName>
</protein>
<dbReference type="RefSeq" id="WP_084118775.1">
    <property type="nucleotide sequence ID" value="NZ_LT838813.1"/>
</dbReference>
<proteinExistence type="predicted"/>
<dbReference type="InterPro" id="IPR013783">
    <property type="entry name" value="Ig-like_fold"/>
</dbReference>
<reference evidence="4" key="1">
    <citation type="submission" date="2017-04" db="EMBL/GenBank/DDBJ databases">
        <authorList>
            <person name="Varghese N."/>
            <person name="Submissions S."/>
        </authorList>
    </citation>
    <scope>NUCLEOTIDE SEQUENCE [LARGE SCALE GENOMIC DNA]</scope>
    <source>
        <strain evidence="4">DSM 16537</strain>
    </source>
</reference>
<keyword evidence="4" id="KW-1185">Reference proteome</keyword>
<dbReference type="EMBL" id="LT838813">
    <property type="protein sequence ID" value="SMD41915.1"/>
    <property type="molecule type" value="Genomic_DNA"/>
</dbReference>
<feature type="signal peptide" evidence="1">
    <location>
        <begin position="1"/>
        <end position="21"/>
    </location>
</feature>
<dbReference type="SUPFAM" id="SSF49265">
    <property type="entry name" value="Fibronectin type III"/>
    <property type="match status" value="1"/>
</dbReference>
<dbReference type="OrthoDB" id="1523346at2"/>
<keyword evidence="1" id="KW-0732">Signal</keyword>
<dbReference type="PROSITE" id="PS50853">
    <property type="entry name" value="FN3"/>
    <property type="match status" value="1"/>
</dbReference>
<dbReference type="Proteomes" id="UP000192333">
    <property type="component" value="Chromosome I"/>
</dbReference>
<accession>A0A1W2GYX7</accession>
<dbReference type="PANTHER" id="PTHR42754:SF1">
    <property type="entry name" value="LIPOPROTEIN"/>
    <property type="match status" value="1"/>
</dbReference>